<feature type="region of interest" description="Disordered" evidence="2">
    <location>
        <begin position="180"/>
        <end position="210"/>
    </location>
</feature>
<dbReference type="GO" id="GO:0003677">
    <property type="term" value="F:DNA binding"/>
    <property type="evidence" value="ECO:0007669"/>
    <property type="project" value="UniProtKB-UniRule"/>
</dbReference>
<organism evidence="4 5">
    <name type="scientific">Circinella minor</name>
    <dbReference type="NCBI Taxonomy" id="1195481"/>
    <lineage>
        <taxon>Eukaryota</taxon>
        <taxon>Fungi</taxon>
        <taxon>Fungi incertae sedis</taxon>
        <taxon>Mucoromycota</taxon>
        <taxon>Mucoromycotina</taxon>
        <taxon>Mucoromycetes</taxon>
        <taxon>Mucorales</taxon>
        <taxon>Lichtheimiaceae</taxon>
        <taxon>Circinella</taxon>
    </lineage>
</organism>
<protein>
    <recommendedName>
        <fullName evidence="3">Homeobox domain-containing protein</fullName>
    </recommendedName>
</protein>
<dbReference type="AlphaFoldDB" id="A0A8H7RSF7"/>
<comment type="subcellular location">
    <subcellularLocation>
        <location evidence="1">Nucleus</location>
    </subcellularLocation>
</comment>
<evidence type="ECO:0000256" key="1">
    <source>
        <dbReference type="PROSITE-ProRule" id="PRU00108"/>
    </source>
</evidence>
<dbReference type="Proteomes" id="UP000646827">
    <property type="component" value="Unassembled WGS sequence"/>
</dbReference>
<keyword evidence="1" id="KW-0238">DNA-binding</keyword>
<evidence type="ECO:0000313" key="5">
    <source>
        <dbReference type="Proteomes" id="UP000646827"/>
    </source>
</evidence>
<comment type="caution">
    <text evidence="4">The sequence shown here is derived from an EMBL/GenBank/DDBJ whole genome shotgun (WGS) entry which is preliminary data.</text>
</comment>
<dbReference type="OrthoDB" id="10358594at2759"/>
<dbReference type="Gene3D" id="1.10.10.60">
    <property type="entry name" value="Homeodomain-like"/>
    <property type="match status" value="1"/>
</dbReference>
<keyword evidence="5" id="KW-1185">Reference proteome</keyword>
<feature type="DNA-binding region" description="Homeobox" evidence="1">
    <location>
        <begin position="87"/>
        <end position="150"/>
    </location>
</feature>
<keyword evidence="1" id="KW-0371">Homeobox</keyword>
<feature type="compositionally biased region" description="Polar residues" evidence="2">
    <location>
        <begin position="8"/>
        <end position="19"/>
    </location>
</feature>
<accession>A0A8H7RSF7</accession>
<name>A0A8H7RSF7_9FUNG</name>
<evidence type="ECO:0000256" key="2">
    <source>
        <dbReference type="SAM" id="MobiDB-lite"/>
    </source>
</evidence>
<proteinExistence type="predicted"/>
<dbReference type="InterPro" id="IPR009057">
    <property type="entry name" value="Homeodomain-like_sf"/>
</dbReference>
<dbReference type="PROSITE" id="PS50071">
    <property type="entry name" value="HOMEOBOX_2"/>
    <property type="match status" value="1"/>
</dbReference>
<keyword evidence="1" id="KW-0539">Nucleus</keyword>
<feature type="compositionally biased region" description="Basic and acidic residues" evidence="2">
    <location>
        <begin position="185"/>
        <end position="201"/>
    </location>
</feature>
<dbReference type="EMBL" id="JAEPRB010000343">
    <property type="protein sequence ID" value="KAG2216944.1"/>
    <property type="molecule type" value="Genomic_DNA"/>
</dbReference>
<sequence>MDDPKNDLSINPLTSTTVVRQRESEQVVKNEKSSQQTNETKDRTNEAIPLTQQQNDEQENYTATVNVDGQEYQEVEEEVTSDNNNGNKRRRYYYNEQTTYHLKKLFYETIGHGRKPTRQERHILHEQTGVNPRKMTYYLSNMKRRHIRELQEFRQLINEGAIDGRYASYVNYCNRRMIASASTSRQEEGKEEQGKNNKEKVDCEEENETS</sequence>
<feature type="domain" description="Homeobox" evidence="3">
    <location>
        <begin position="85"/>
        <end position="149"/>
    </location>
</feature>
<dbReference type="SUPFAM" id="SSF46689">
    <property type="entry name" value="Homeodomain-like"/>
    <property type="match status" value="1"/>
</dbReference>
<dbReference type="InterPro" id="IPR001356">
    <property type="entry name" value="HD"/>
</dbReference>
<dbReference type="GO" id="GO:0005634">
    <property type="term" value="C:nucleus"/>
    <property type="evidence" value="ECO:0007669"/>
    <property type="project" value="UniProtKB-SubCell"/>
</dbReference>
<gene>
    <name evidence="4" type="ORF">INT45_012802</name>
</gene>
<evidence type="ECO:0000259" key="3">
    <source>
        <dbReference type="PROSITE" id="PS50071"/>
    </source>
</evidence>
<evidence type="ECO:0000313" key="4">
    <source>
        <dbReference type="EMBL" id="KAG2216944.1"/>
    </source>
</evidence>
<feature type="compositionally biased region" description="Basic and acidic residues" evidence="2">
    <location>
        <begin position="20"/>
        <end position="32"/>
    </location>
</feature>
<reference evidence="4 5" key="1">
    <citation type="submission" date="2020-12" db="EMBL/GenBank/DDBJ databases">
        <title>Metabolic potential, ecology and presence of endohyphal bacteria is reflected in genomic diversity of Mucoromycotina.</title>
        <authorList>
            <person name="Muszewska A."/>
            <person name="Okrasinska A."/>
            <person name="Steczkiewicz K."/>
            <person name="Drgas O."/>
            <person name="Orlowska M."/>
            <person name="Perlinska-Lenart U."/>
            <person name="Aleksandrzak-Piekarczyk T."/>
            <person name="Szatraj K."/>
            <person name="Zielenkiewicz U."/>
            <person name="Pilsyk S."/>
            <person name="Malc E."/>
            <person name="Mieczkowski P."/>
            <person name="Kruszewska J.S."/>
            <person name="Biernat P."/>
            <person name="Pawlowska J."/>
        </authorList>
    </citation>
    <scope>NUCLEOTIDE SEQUENCE [LARGE SCALE GENOMIC DNA]</scope>
    <source>
        <strain evidence="4 5">CBS 142.35</strain>
    </source>
</reference>
<feature type="region of interest" description="Disordered" evidence="2">
    <location>
        <begin position="1"/>
        <end position="58"/>
    </location>
</feature>